<dbReference type="InterPro" id="IPR052019">
    <property type="entry name" value="F420H2_bilvrd_red/Heme_oxyg"/>
</dbReference>
<dbReference type="Pfam" id="PF01243">
    <property type="entry name" value="PNPOx_N"/>
    <property type="match status" value="1"/>
</dbReference>
<dbReference type="PANTHER" id="PTHR35176">
    <property type="entry name" value="HEME OXYGENASE HI_0854-RELATED"/>
    <property type="match status" value="1"/>
</dbReference>
<comment type="caution">
    <text evidence="3">The sequence shown here is derived from an EMBL/GenBank/DDBJ whole genome shotgun (WGS) entry which is preliminary data.</text>
</comment>
<evidence type="ECO:0000313" key="4">
    <source>
        <dbReference type="Proteomes" id="UP001151234"/>
    </source>
</evidence>
<dbReference type="RefSeq" id="WP_267988917.1">
    <property type="nucleotide sequence ID" value="NZ_JAPJZI010000001.1"/>
</dbReference>
<dbReference type="PANTHER" id="PTHR35176:SF6">
    <property type="entry name" value="HEME OXYGENASE HI_0854-RELATED"/>
    <property type="match status" value="1"/>
</dbReference>
<accession>A0A9X3UFM2</accession>
<dbReference type="Proteomes" id="UP001151234">
    <property type="component" value="Unassembled WGS sequence"/>
</dbReference>
<dbReference type="AlphaFoldDB" id="A0A9X3UFM2"/>
<keyword evidence="4" id="KW-1185">Reference proteome</keyword>
<sequence length="149" mass="16710">MDQEKRNQVVSIIDDVNDMTIATVRDDGFPQATTVSFMNDGLTLYFMTTSDSQKASNIAKNNRVSVTINRDYGSWDKIESLSMGGLALRVTDPAEQEKIGELLMEKFPEAAQYEPEDTDVELAFFRVEPRVVSLLDYSKGFGHTETLTV</sequence>
<evidence type="ECO:0000259" key="2">
    <source>
        <dbReference type="Pfam" id="PF01243"/>
    </source>
</evidence>
<gene>
    <name evidence="3" type="ORF">OQ273_02615</name>
</gene>
<dbReference type="GO" id="GO:0005829">
    <property type="term" value="C:cytosol"/>
    <property type="evidence" value="ECO:0007669"/>
    <property type="project" value="TreeGrafter"/>
</dbReference>
<dbReference type="GO" id="GO:0070967">
    <property type="term" value="F:coenzyme F420 binding"/>
    <property type="evidence" value="ECO:0007669"/>
    <property type="project" value="TreeGrafter"/>
</dbReference>
<dbReference type="SUPFAM" id="SSF50475">
    <property type="entry name" value="FMN-binding split barrel"/>
    <property type="match status" value="1"/>
</dbReference>
<organism evidence="3 4">
    <name type="scientific">Hoeflea prorocentri</name>
    <dbReference type="NCBI Taxonomy" id="1922333"/>
    <lineage>
        <taxon>Bacteria</taxon>
        <taxon>Pseudomonadati</taxon>
        <taxon>Pseudomonadota</taxon>
        <taxon>Alphaproteobacteria</taxon>
        <taxon>Hyphomicrobiales</taxon>
        <taxon>Rhizobiaceae</taxon>
        <taxon>Hoeflea</taxon>
    </lineage>
</organism>
<name>A0A9X3UFM2_9HYPH</name>
<dbReference type="Gene3D" id="2.30.110.10">
    <property type="entry name" value="Electron Transport, Fmn-binding Protein, Chain A"/>
    <property type="match status" value="1"/>
</dbReference>
<dbReference type="GO" id="GO:0016627">
    <property type="term" value="F:oxidoreductase activity, acting on the CH-CH group of donors"/>
    <property type="evidence" value="ECO:0007669"/>
    <property type="project" value="TreeGrafter"/>
</dbReference>
<dbReference type="InterPro" id="IPR011576">
    <property type="entry name" value="Pyridox_Oxase_N"/>
</dbReference>
<dbReference type="EMBL" id="JAPJZI010000001">
    <property type="protein sequence ID" value="MDA5397455.1"/>
    <property type="molecule type" value="Genomic_DNA"/>
</dbReference>
<reference evidence="3" key="1">
    <citation type="submission" date="2022-11" db="EMBL/GenBank/DDBJ databases">
        <title>Draft genome sequence of Hoeflea poritis E7-10 and Hoeflea prorocentri PM5-8, separated from scleractinian coral Porites lutea and marine dinoflagellate.</title>
        <authorList>
            <person name="Zhang G."/>
            <person name="Wei Q."/>
            <person name="Cai L."/>
        </authorList>
    </citation>
    <scope>NUCLEOTIDE SEQUENCE</scope>
    <source>
        <strain evidence="3">PM5-8</strain>
    </source>
</reference>
<protein>
    <submittedName>
        <fullName evidence="3">Pyridoxamine 5'-phosphate oxidase family protein</fullName>
    </submittedName>
</protein>
<proteinExistence type="predicted"/>
<feature type="domain" description="Pyridoxamine 5'-phosphate oxidase N-terminal" evidence="2">
    <location>
        <begin position="8"/>
        <end position="132"/>
    </location>
</feature>
<evidence type="ECO:0000256" key="1">
    <source>
        <dbReference type="ARBA" id="ARBA00023002"/>
    </source>
</evidence>
<dbReference type="InterPro" id="IPR012349">
    <property type="entry name" value="Split_barrel_FMN-bd"/>
</dbReference>
<evidence type="ECO:0000313" key="3">
    <source>
        <dbReference type="EMBL" id="MDA5397455.1"/>
    </source>
</evidence>
<keyword evidence="1" id="KW-0560">Oxidoreductase</keyword>